<dbReference type="Proteomes" id="UP001157006">
    <property type="component" value="Chromosome 1S"/>
</dbReference>
<keyword evidence="2" id="KW-1185">Reference proteome</keyword>
<reference evidence="1 2" key="1">
    <citation type="submission" date="2023-01" db="EMBL/GenBank/DDBJ databases">
        <authorList>
            <person name="Kreplak J."/>
        </authorList>
    </citation>
    <scope>NUCLEOTIDE SEQUENCE [LARGE SCALE GENOMIC DNA]</scope>
</reference>
<gene>
    <name evidence="1" type="ORF">VFH_I105960</name>
</gene>
<organism evidence="1 2">
    <name type="scientific">Vicia faba</name>
    <name type="common">Broad bean</name>
    <name type="synonym">Faba vulgaris</name>
    <dbReference type="NCBI Taxonomy" id="3906"/>
    <lineage>
        <taxon>Eukaryota</taxon>
        <taxon>Viridiplantae</taxon>
        <taxon>Streptophyta</taxon>
        <taxon>Embryophyta</taxon>
        <taxon>Tracheophyta</taxon>
        <taxon>Spermatophyta</taxon>
        <taxon>Magnoliopsida</taxon>
        <taxon>eudicotyledons</taxon>
        <taxon>Gunneridae</taxon>
        <taxon>Pentapetalae</taxon>
        <taxon>rosids</taxon>
        <taxon>fabids</taxon>
        <taxon>Fabales</taxon>
        <taxon>Fabaceae</taxon>
        <taxon>Papilionoideae</taxon>
        <taxon>50 kb inversion clade</taxon>
        <taxon>NPAAA clade</taxon>
        <taxon>Hologalegina</taxon>
        <taxon>IRL clade</taxon>
        <taxon>Fabeae</taxon>
        <taxon>Vicia</taxon>
    </lineage>
</organism>
<sequence length="115" mass="13028">MMQFFKENTAWLVGTGENINLLLDNWCGKRVADLLQIPQTHYSKLNSKLSCIISNNQLAVISSLLTLIPELMNYIKDIMVAKNKNDMNVWCPESDCILMLKRAYLHLTGTPPSVS</sequence>
<accession>A0AAV0ZA39</accession>
<dbReference type="EMBL" id="OX451735">
    <property type="protein sequence ID" value="CAI8593724.1"/>
    <property type="molecule type" value="Genomic_DNA"/>
</dbReference>
<evidence type="ECO:0000313" key="2">
    <source>
        <dbReference type="Proteomes" id="UP001157006"/>
    </source>
</evidence>
<name>A0AAV0ZA39_VICFA</name>
<dbReference type="AlphaFoldDB" id="A0AAV0ZA39"/>
<protein>
    <submittedName>
        <fullName evidence="1">Uncharacterized protein</fullName>
    </submittedName>
</protein>
<proteinExistence type="predicted"/>
<evidence type="ECO:0000313" key="1">
    <source>
        <dbReference type="EMBL" id="CAI8593724.1"/>
    </source>
</evidence>